<evidence type="ECO:0000313" key="2">
    <source>
        <dbReference type="Proteomes" id="UP000324222"/>
    </source>
</evidence>
<protein>
    <submittedName>
        <fullName evidence="1">Uncharacterized protein</fullName>
    </submittedName>
</protein>
<evidence type="ECO:0000313" key="1">
    <source>
        <dbReference type="EMBL" id="MPC85031.1"/>
    </source>
</evidence>
<dbReference type="PROSITE" id="PS51257">
    <property type="entry name" value="PROKAR_LIPOPROTEIN"/>
    <property type="match status" value="1"/>
</dbReference>
<name>A0A5B7IHT1_PORTR</name>
<dbReference type="Proteomes" id="UP000324222">
    <property type="component" value="Unassembled WGS sequence"/>
</dbReference>
<dbReference type="AlphaFoldDB" id="A0A5B7IHT1"/>
<accession>A0A5B7IHT1</accession>
<gene>
    <name evidence="1" type="ORF">E2C01_079789</name>
</gene>
<proteinExistence type="predicted"/>
<dbReference type="EMBL" id="VSRR010067108">
    <property type="protein sequence ID" value="MPC85031.1"/>
    <property type="molecule type" value="Genomic_DNA"/>
</dbReference>
<organism evidence="1 2">
    <name type="scientific">Portunus trituberculatus</name>
    <name type="common">Swimming crab</name>
    <name type="synonym">Neptunus trituberculatus</name>
    <dbReference type="NCBI Taxonomy" id="210409"/>
    <lineage>
        <taxon>Eukaryota</taxon>
        <taxon>Metazoa</taxon>
        <taxon>Ecdysozoa</taxon>
        <taxon>Arthropoda</taxon>
        <taxon>Crustacea</taxon>
        <taxon>Multicrustacea</taxon>
        <taxon>Malacostraca</taxon>
        <taxon>Eumalacostraca</taxon>
        <taxon>Eucarida</taxon>
        <taxon>Decapoda</taxon>
        <taxon>Pleocyemata</taxon>
        <taxon>Brachyura</taxon>
        <taxon>Eubrachyura</taxon>
        <taxon>Portunoidea</taxon>
        <taxon>Portunidae</taxon>
        <taxon>Portuninae</taxon>
        <taxon>Portunus</taxon>
    </lineage>
</organism>
<keyword evidence="2" id="KW-1185">Reference proteome</keyword>
<comment type="caution">
    <text evidence="1">The sequence shown here is derived from an EMBL/GenBank/DDBJ whole genome shotgun (WGS) entry which is preliminary data.</text>
</comment>
<sequence length="76" mass="8452">MDIEGKYVTGGVWRHSEGKCGLVCWWTVCACVALQSWWVRGGGSAEVDGLAGGWVEVRCFFLPMVSPIPWVWIGDY</sequence>
<reference evidence="1 2" key="1">
    <citation type="submission" date="2019-05" db="EMBL/GenBank/DDBJ databases">
        <title>Another draft genome of Portunus trituberculatus and its Hox gene families provides insights of decapod evolution.</title>
        <authorList>
            <person name="Jeong J.-H."/>
            <person name="Song I."/>
            <person name="Kim S."/>
            <person name="Choi T."/>
            <person name="Kim D."/>
            <person name="Ryu S."/>
            <person name="Kim W."/>
        </authorList>
    </citation>
    <scope>NUCLEOTIDE SEQUENCE [LARGE SCALE GENOMIC DNA]</scope>
    <source>
        <tissue evidence="1">Muscle</tissue>
    </source>
</reference>